<feature type="disulfide bond" description="Redox-active" evidence="5">
    <location>
        <begin position="50"/>
        <end position="55"/>
    </location>
</feature>
<comment type="similarity">
    <text evidence="1">Belongs to the class-I pyridine nucleotide-disulfide oxidoreductase family.</text>
</comment>
<dbReference type="RefSeq" id="WP_179422279.1">
    <property type="nucleotide sequence ID" value="NZ_JACCAB010000001.1"/>
</dbReference>
<feature type="binding site" evidence="4">
    <location>
        <position position="59"/>
    </location>
    <ligand>
        <name>FAD</name>
        <dbReference type="ChEBI" id="CHEBI:57692"/>
    </ligand>
</feature>
<dbReference type="PANTHER" id="PTHR43014">
    <property type="entry name" value="MERCURIC REDUCTASE"/>
    <property type="match status" value="1"/>
</dbReference>
<dbReference type="EC" id="1.8.1.4" evidence="8"/>
<dbReference type="PRINTS" id="PR00411">
    <property type="entry name" value="PNDRDTASEI"/>
</dbReference>
<dbReference type="PIRSF" id="PIRSF000350">
    <property type="entry name" value="Mercury_reductase_MerA"/>
    <property type="match status" value="1"/>
</dbReference>
<feature type="binding site" evidence="4">
    <location>
        <position position="210"/>
    </location>
    <ligand>
        <name>NAD(+)</name>
        <dbReference type="ChEBI" id="CHEBI:57540"/>
    </ligand>
</feature>
<dbReference type="Gene3D" id="3.50.50.60">
    <property type="entry name" value="FAD/NAD(P)-binding domain"/>
    <property type="match status" value="2"/>
</dbReference>
<keyword evidence="8" id="KW-0560">Oxidoreductase</keyword>
<dbReference type="InterPro" id="IPR016156">
    <property type="entry name" value="FAD/NAD-linked_Rdtase_dimer_sf"/>
</dbReference>
<dbReference type="PRINTS" id="PR00368">
    <property type="entry name" value="FADPNR"/>
</dbReference>
<keyword evidence="9" id="KW-1185">Reference proteome</keyword>
<name>A0A852WP56_9MICO</name>
<feature type="binding site" evidence="4">
    <location>
        <position position="276"/>
    </location>
    <ligand>
        <name>NAD(+)</name>
        <dbReference type="ChEBI" id="CHEBI:57540"/>
    </ligand>
</feature>
<dbReference type="EMBL" id="JACCAB010000001">
    <property type="protein sequence ID" value="NYG08015.1"/>
    <property type="molecule type" value="Genomic_DNA"/>
</dbReference>
<dbReference type="Pfam" id="PF02852">
    <property type="entry name" value="Pyr_redox_dim"/>
    <property type="match status" value="1"/>
</dbReference>
<evidence type="ECO:0000256" key="3">
    <source>
        <dbReference type="ARBA" id="ARBA00022827"/>
    </source>
</evidence>
<dbReference type="Gene3D" id="3.30.390.30">
    <property type="match status" value="1"/>
</dbReference>
<evidence type="ECO:0000256" key="1">
    <source>
        <dbReference type="ARBA" id="ARBA00007532"/>
    </source>
</evidence>
<accession>A0A852WP56</accession>
<dbReference type="InterPro" id="IPR001100">
    <property type="entry name" value="Pyr_nuc-diS_OxRdtase"/>
</dbReference>
<evidence type="ECO:0000259" key="7">
    <source>
        <dbReference type="Pfam" id="PF07992"/>
    </source>
</evidence>
<keyword evidence="4" id="KW-0547">Nucleotide-binding</keyword>
<keyword evidence="3 4" id="KW-0274">FAD</keyword>
<feature type="domain" description="Pyridine nucleotide-disulphide oxidoreductase dimerisation" evidence="6">
    <location>
        <begin position="368"/>
        <end position="473"/>
    </location>
</feature>
<evidence type="ECO:0000256" key="2">
    <source>
        <dbReference type="ARBA" id="ARBA00022630"/>
    </source>
</evidence>
<dbReference type="SUPFAM" id="SSF51905">
    <property type="entry name" value="FAD/NAD(P)-binding domain"/>
    <property type="match status" value="1"/>
</dbReference>
<feature type="binding site" evidence="4">
    <location>
        <position position="322"/>
    </location>
    <ligand>
        <name>FAD</name>
        <dbReference type="ChEBI" id="CHEBI:57692"/>
    </ligand>
</feature>
<proteinExistence type="inferred from homology"/>
<dbReference type="InterPro" id="IPR023753">
    <property type="entry name" value="FAD/NAD-binding_dom"/>
</dbReference>
<evidence type="ECO:0000313" key="8">
    <source>
        <dbReference type="EMBL" id="NYG08015.1"/>
    </source>
</evidence>
<dbReference type="GO" id="GO:0003955">
    <property type="term" value="F:NAD(P)H dehydrogenase (quinone) activity"/>
    <property type="evidence" value="ECO:0007669"/>
    <property type="project" value="TreeGrafter"/>
</dbReference>
<evidence type="ECO:0000313" key="9">
    <source>
        <dbReference type="Proteomes" id="UP000573599"/>
    </source>
</evidence>
<dbReference type="SUPFAM" id="SSF55424">
    <property type="entry name" value="FAD/NAD-linked reductases, dimerisation (C-terminal) domain"/>
    <property type="match status" value="1"/>
</dbReference>
<dbReference type="Proteomes" id="UP000573599">
    <property type="component" value="Unassembled WGS sequence"/>
</dbReference>
<dbReference type="InterPro" id="IPR036188">
    <property type="entry name" value="FAD/NAD-bd_sf"/>
</dbReference>
<evidence type="ECO:0000259" key="6">
    <source>
        <dbReference type="Pfam" id="PF02852"/>
    </source>
</evidence>
<gene>
    <name evidence="8" type="ORF">BJ986_002502</name>
</gene>
<keyword evidence="4" id="KW-0520">NAD</keyword>
<organism evidence="8 9">
    <name type="scientific">Pedococcus badiiscoriae</name>
    <dbReference type="NCBI Taxonomy" id="642776"/>
    <lineage>
        <taxon>Bacteria</taxon>
        <taxon>Bacillati</taxon>
        <taxon>Actinomycetota</taxon>
        <taxon>Actinomycetes</taxon>
        <taxon>Micrococcales</taxon>
        <taxon>Intrasporangiaceae</taxon>
        <taxon>Pedococcus</taxon>
    </lineage>
</organism>
<dbReference type="GO" id="GO:0050660">
    <property type="term" value="F:flavin adenine dinucleotide binding"/>
    <property type="evidence" value="ECO:0007669"/>
    <property type="project" value="TreeGrafter"/>
</dbReference>
<reference evidence="8 9" key="1">
    <citation type="submission" date="2020-07" db="EMBL/GenBank/DDBJ databases">
        <title>Sequencing the genomes of 1000 actinobacteria strains.</title>
        <authorList>
            <person name="Klenk H.-P."/>
        </authorList>
    </citation>
    <scope>NUCLEOTIDE SEQUENCE [LARGE SCALE GENOMIC DNA]</scope>
    <source>
        <strain evidence="8 9">DSM 23987</strain>
    </source>
</reference>
<comment type="caution">
    <text evidence="8">The sequence shown here is derived from an EMBL/GenBank/DDBJ whole genome shotgun (WGS) entry which is preliminary data.</text>
</comment>
<evidence type="ECO:0000256" key="5">
    <source>
        <dbReference type="PIRSR" id="PIRSR000350-4"/>
    </source>
</evidence>
<dbReference type="GO" id="GO:0004148">
    <property type="term" value="F:dihydrolipoyl dehydrogenase (NADH) activity"/>
    <property type="evidence" value="ECO:0007669"/>
    <property type="project" value="UniProtKB-EC"/>
</dbReference>
<keyword evidence="2" id="KW-0285">Flavoprotein</keyword>
<dbReference type="PANTHER" id="PTHR43014:SF2">
    <property type="entry name" value="MERCURIC REDUCTASE"/>
    <property type="match status" value="1"/>
</dbReference>
<dbReference type="AlphaFoldDB" id="A0A852WP56"/>
<sequence length="482" mass="50694">MPEENPASAPQEWDVIVVGAGAVGENAADRAHKAGLTVAIIEKHLVGGECSFYACSPSKALLRPIHATRASQRVQGSEGAHLDPQGVLARRDTWVNRIGTSDRFDDSGQVGWLDHVGITLLRGVARLVGERTLEVDGRTIRARHAVILATGTTPTVPPIPGLREAKPWTNREATTSRRIPERLAILGGGVVACELAQVYAALGSMVTIIELTPRLLGANEAFAAEAVTEALRRDGVELLLETKAQSVSRLGPSGEVTVELSTGDRLTADELLVAIGRTPATEGLGVESVGGELNEAGFIRVTDAMEVTGVSGDQPWLYAVGDVNGKVLLTHMGKYQARAVGDLVGARAAGREPDPARTTPWAIAAGAPQVVFTDPEIASVGLSEAQARDRGLRARVVDMPMDSAAGAGLQAEGYQGQARIVVDEDAGVVLGATFVGQDVADLVHAATVAVVGKVPLTTLWHAVPSYPTMSEIWLRLLEEYGV</sequence>
<dbReference type="InterPro" id="IPR004099">
    <property type="entry name" value="Pyr_nucl-diS_OxRdtase_dimer"/>
</dbReference>
<evidence type="ECO:0000256" key="4">
    <source>
        <dbReference type="PIRSR" id="PIRSR000350-3"/>
    </source>
</evidence>
<protein>
    <submittedName>
        <fullName evidence="8">Dihydrolipoamide dehydrogenase</fullName>
        <ecNumber evidence="8">1.8.1.4</ecNumber>
    </submittedName>
</protein>
<dbReference type="Pfam" id="PF07992">
    <property type="entry name" value="Pyr_redox_2"/>
    <property type="match status" value="1"/>
</dbReference>
<feature type="binding site" evidence="4">
    <location>
        <begin position="187"/>
        <end position="194"/>
    </location>
    <ligand>
        <name>NAD(+)</name>
        <dbReference type="ChEBI" id="CHEBI:57540"/>
    </ligand>
</feature>
<comment type="cofactor">
    <cofactor evidence="4">
        <name>FAD</name>
        <dbReference type="ChEBI" id="CHEBI:57692"/>
    </cofactor>
    <text evidence="4">Binds 1 FAD per subunit.</text>
</comment>
<feature type="domain" description="FAD/NAD(P)-binding" evidence="7">
    <location>
        <begin position="14"/>
        <end position="333"/>
    </location>
</feature>